<dbReference type="EMBL" id="JAVRBK010000005">
    <property type="protein sequence ID" value="KAK5643176.1"/>
    <property type="molecule type" value="Genomic_DNA"/>
</dbReference>
<reference evidence="3 4" key="1">
    <citation type="journal article" date="2024" name="Insects">
        <title>An Improved Chromosome-Level Genome Assembly of the Firefly Pyrocoelia pectoralis.</title>
        <authorList>
            <person name="Fu X."/>
            <person name="Meyer-Rochow V.B."/>
            <person name="Ballantyne L."/>
            <person name="Zhu X."/>
        </authorList>
    </citation>
    <scope>NUCLEOTIDE SEQUENCE [LARGE SCALE GENOMIC DNA]</scope>
    <source>
        <strain evidence="3">XCY_ONT2</strain>
    </source>
</reference>
<evidence type="ECO:0008006" key="5">
    <source>
        <dbReference type="Google" id="ProtNLM"/>
    </source>
</evidence>
<proteinExistence type="predicted"/>
<dbReference type="Proteomes" id="UP001329430">
    <property type="component" value="Chromosome 5"/>
</dbReference>
<feature type="region of interest" description="Disordered" evidence="1">
    <location>
        <begin position="367"/>
        <end position="391"/>
    </location>
</feature>
<protein>
    <recommendedName>
        <fullName evidence="5">Icarapin-like</fullName>
    </recommendedName>
</protein>
<keyword evidence="4" id="KW-1185">Reference proteome</keyword>
<accession>A0AAN7ZM44</accession>
<keyword evidence="2" id="KW-0732">Signal</keyword>
<feature type="signal peptide" evidence="2">
    <location>
        <begin position="1"/>
        <end position="19"/>
    </location>
</feature>
<evidence type="ECO:0000256" key="1">
    <source>
        <dbReference type="SAM" id="MobiDB-lite"/>
    </source>
</evidence>
<feature type="chain" id="PRO_5042988848" description="Icarapin-like" evidence="2">
    <location>
        <begin position="20"/>
        <end position="391"/>
    </location>
</feature>
<evidence type="ECO:0000313" key="4">
    <source>
        <dbReference type="Proteomes" id="UP001329430"/>
    </source>
</evidence>
<dbReference type="AlphaFoldDB" id="A0AAN7ZM44"/>
<gene>
    <name evidence="3" type="ORF">RI129_007021</name>
</gene>
<feature type="compositionally biased region" description="Polar residues" evidence="1">
    <location>
        <begin position="381"/>
        <end position="391"/>
    </location>
</feature>
<evidence type="ECO:0000256" key="2">
    <source>
        <dbReference type="SAM" id="SignalP"/>
    </source>
</evidence>
<evidence type="ECO:0000313" key="3">
    <source>
        <dbReference type="EMBL" id="KAK5643176.1"/>
    </source>
</evidence>
<sequence>MIVLKSVIFALAVSTAVFAYPANKDDEQTLKPVADVDFVPLEAQRPGVFPPDGVVDVDANGAGFFGNPFNGSPFPSIFESFNDLMTRLRQQFDQILGRLPANSGEFHIPHVGDFDLGKGNTTSVTKVINGHKVTINETEYKQDNDNGGTFFKVRVVDVHPDSAESVPSDVESVVPVKDVESMENGEDDVKKVKDNEALKPINIETFEEIDSVPIHDSPEFKRNIHWGYAKPLGTLEDNSLNAELIPPPDLTNDINVNQILADSGAPTNPDAEVFDVTGHNPLQHKIYAPMQYFPRQYGPPEFERFQIQPTFDNNIPFFPNAPYQQNRPNFQMFPPMFPPHQAYLPRHYLPVEQGSAITQTHSAIPRSTTIEDKETTHKTAVPSQTDANAST</sequence>
<organism evidence="3 4">
    <name type="scientific">Pyrocoelia pectoralis</name>
    <dbReference type="NCBI Taxonomy" id="417401"/>
    <lineage>
        <taxon>Eukaryota</taxon>
        <taxon>Metazoa</taxon>
        <taxon>Ecdysozoa</taxon>
        <taxon>Arthropoda</taxon>
        <taxon>Hexapoda</taxon>
        <taxon>Insecta</taxon>
        <taxon>Pterygota</taxon>
        <taxon>Neoptera</taxon>
        <taxon>Endopterygota</taxon>
        <taxon>Coleoptera</taxon>
        <taxon>Polyphaga</taxon>
        <taxon>Elateriformia</taxon>
        <taxon>Elateroidea</taxon>
        <taxon>Lampyridae</taxon>
        <taxon>Lampyrinae</taxon>
        <taxon>Pyrocoelia</taxon>
    </lineage>
</organism>
<comment type="caution">
    <text evidence="3">The sequence shown here is derived from an EMBL/GenBank/DDBJ whole genome shotgun (WGS) entry which is preliminary data.</text>
</comment>
<name>A0AAN7ZM44_9COLE</name>